<name>A0A3B7MD18_9CYAN</name>
<dbReference type="KEGG" id="tsq:D3A95_01355"/>
<evidence type="ECO:0000313" key="1">
    <source>
        <dbReference type="EMBL" id="AXY67301.1"/>
    </source>
</evidence>
<dbReference type="AlphaFoldDB" id="A0A3B7MD18"/>
<dbReference type="Proteomes" id="UP000261812">
    <property type="component" value="Chromosome"/>
</dbReference>
<protein>
    <submittedName>
        <fullName evidence="1">Uncharacterized protein</fullName>
    </submittedName>
</protein>
<reference evidence="2" key="1">
    <citation type="submission" date="2018-09" db="EMBL/GenBank/DDBJ databases">
        <title>Complete genome sequence of thermophilic cyanobacteria strain Thermosynechococcus elongatus PKUAC-SCTE542.</title>
        <authorList>
            <person name="Liang Y."/>
            <person name="Tang J."/>
            <person name="Daroch M."/>
        </authorList>
    </citation>
    <scope>NUCLEOTIDE SEQUENCE [LARGE SCALE GENOMIC DNA]</scope>
    <source>
        <strain evidence="2">E542</strain>
    </source>
</reference>
<dbReference type="RefSeq" id="WP_181495688.1">
    <property type="nucleotide sequence ID" value="NZ_CP032152.1"/>
</dbReference>
<keyword evidence="2" id="KW-1185">Reference proteome</keyword>
<gene>
    <name evidence="1" type="ORF">D3A95_01355</name>
</gene>
<proteinExistence type="predicted"/>
<organism evidence="1 2">
    <name type="scientific">Thermosynechococcus sichuanensis E542</name>
    <dbReference type="NCBI Taxonomy" id="2016101"/>
    <lineage>
        <taxon>Bacteria</taxon>
        <taxon>Bacillati</taxon>
        <taxon>Cyanobacteriota</taxon>
        <taxon>Cyanophyceae</taxon>
        <taxon>Acaryochloridales</taxon>
        <taxon>Thermosynechococcaceae</taxon>
        <taxon>Thermosynechococcus</taxon>
        <taxon>Thermosynechococcus sichuanensis</taxon>
    </lineage>
</organism>
<accession>A0A3B7MD18</accession>
<sequence>MQESIAQDINLVLWGNAVLGAIAANECSREELEFPQPVTFLDLRKEDSSWREIPYAPDPLTWLERLRKEGAEALQLFYEASQNPEIPDRIAVVFPGGGGHWLVEVVKSTGCDYWRSRWRWSERDQHWEVAYGRILCNHPRLASPMRTTRPQTIHAQLLTHLDRMTEFAANHDQETFVRTFGLARQMLSSRGSPTEEETPWPVSRLAKICQQLLSAVEVAWVFGGMGSWNDLTFRGDSQTEYETLSDALYQLLNTAIVVAVNSSAIAPVS</sequence>
<evidence type="ECO:0000313" key="2">
    <source>
        <dbReference type="Proteomes" id="UP000261812"/>
    </source>
</evidence>
<dbReference type="EMBL" id="CP032152">
    <property type="protein sequence ID" value="AXY67301.1"/>
    <property type="molecule type" value="Genomic_DNA"/>
</dbReference>